<dbReference type="PANTHER" id="PTHR11849:SF10">
    <property type="entry name" value="ETS-RELATED TRANSCRIPTION FACTOR ELF-2"/>
    <property type="match status" value="1"/>
</dbReference>
<keyword evidence="3" id="KW-0597">Phosphoprotein</keyword>
<evidence type="ECO:0000256" key="7">
    <source>
        <dbReference type="ARBA" id="ARBA00023163"/>
    </source>
</evidence>
<keyword evidence="4" id="KW-0805">Transcription regulation</keyword>
<dbReference type="PROSITE" id="PS00345">
    <property type="entry name" value="ETS_DOMAIN_1"/>
    <property type="match status" value="1"/>
</dbReference>
<evidence type="ECO:0000256" key="1">
    <source>
        <dbReference type="ARBA" id="ARBA00004123"/>
    </source>
</evidence>
<feature type="compositionally biased region" description="Low complexity" evidence="10">
    <location>
        <begin position="137"/>
        <end position="169"/>
    </location>
</feature>
<dbReference type="FunFam" id="1.10.10.10:FF:000066">
    <property type="entry name" value="ETS-related transcription factor Elf-2 isoform X1"/>
    <property type="match status" value="1"/>
</dbReference>
<feature type="region of interest" description="Disordered" evidence="10">
    <location>
        <begin position="528"/>
        <end position="563"/>
    </location>
</feature>
<evidence type="ECO:0000256" key="4">
    <source>
        <dbReference type="ARBA" id="ARBA00023015"/>
    </source>
</evidence>
<dbReference type="EMBL" id="VEVO01000009">
    <property type="protein sequence ID" value="KAF0037929.1"/>
    <property type="molecule type" value="Genomic_DNA"/>
</dbReference>
<keyword evidence="5 9" id="KW-0238">DNA-binding</keyword>
<evidence type="ECO:0000256" key="3">
    <source>
        <dbReference type="ARBA" id="ARBA00022553"/>
    </source>
</evidence>
<dbReference type="Proteomes" id="UP000438429">
    <property type="component" value="Unassembled WGS sequence"/>
</dbReference>
<dbReference type="GO" id="GO:0045893">
    <property type="term" value="P:positive regulation of DNA-templated transcription"/>
    <property type="evidence" value="ECO:0007669"/>
    <property type="project" value="UniProtKB-ARBA"/>
</dbReference>
<comment type="caution">
    <text evidence="12">The sequence shown here is derived from an EMBL/GenBank/DDBJ whole genome shotgun (WGS) entry which is preliminary data.</text>
</comment>
<feature type="compositionally biased region" description="Acidic residues" evidence="10">
    <location>
        <begin position="484"/>
        <end position="494"/>
    </location>
</feature>
<gene>
    <name evidence="12" type="ORF">F2P81_010803</name>
</gene>
<keyword evidence="6" id="KW-0010">Activator</keyword>
<dbReference type="Gene3D" id="1.10.10.10">
    <property type="entry name" value="Winged helix-like DNA-binding domain superfamily/Winged helix DNA-binding domain"/>
    <property type="match status" value="1"/>
</dbReference>
<dbReference type="AlphaFoldDB" id="A0A6A4SYX6"/>
<dbReference type="InterPro" id="IPR046328">
    <property type="entry name" value="ETS_fam"/>
</dbReference>
<feature type="region of interest" description="Disordered" evidence="10">
    <location>
        <begin position="686"/>
        <end position="715"/>
    </location>
</feature>
<evidence type="ECO:0000256" key="10">
    <source>
        <dbReference type="SAM" id="MobiDB-lite"/>
    </source>
</evidence>
<feature type="domain" description="ETS" evidence="11">
    <location>
        <begin position="721"/>
        <end position="803"/>
    </location>
</feature>
<comment type="subcellular location">
    <subcellularLocation>
        <location evidence="1 9">Nucleus</location>
    </subcellularLocation>
</comment>
<dbReference type="GO" id="GO:0043565">
    <property type="term" value="F:sequence-specific DNA binding"/>
    <property type="evidence" value="ECO:0007669"/>
    <property type="project" value="InterPro"/>
</dbReference>
<evidence type="ECO:0000256" key="5">
    <source>
        <dbReference type="ARBA" id="ARBA00023125"/>
    </source>
</evidence>
<feature type="compositionally biased region" description="Low complexity" evidence="10">
    <location>
        <begin position="364"/>
        <end position="378"/>
    </location>
</feature>
<comment type="similarity">
    <text evidence="2 9">Belongs to the ETS family.</text>
</comment>
<keyword evidence="7" id="KW-0804">Transcription</keyword>
<feature type="region of interest" description="Disordered" evidence="10">
    <location>
        <begin position="336"/>
        <end position="506"/>
    </location>
</feature>
<evidence type="ECO:0000256" key="8">
    <source>
        <dbReference type="ARBA" id="ARBA00023242"/>
    </source>
</evidence>
<evidence type="ECO:0000256" key="6">
    <source>
        <dbReference type="ARBA" id="ARBA00023159"/>
    </source>
</evidence>
<dbReference type="PROSITE" id="PS00346">
    <property type="entry name" value="ETS_DOMAIN_2"/>
    <property type="match status" value="1"/>
</dbReference>
<keyword evidence="8 9" id="KW-0539">Nucleus</keyword>
<sequence>MLGQTSPAQDLEQELWIMQHTRAAPVRHMAFGVPGGSTNMTYFLLCGGGLTAAVVYAYKTVNGDSERYEDRLATTGSPAEASSAEAAPEVAAPATELIPVEEAVQATEALAESVPTPAEEVAEAAPDVEAVSEEASEVVVTEAPAEPAVTEEAASTPSAEVEAVPEAAPVDAPVETPVEAPAAEAPAVEAAEAPAAEAPAAEAPAAEAPAAEAPAAEAPATEAPAAEAPAAEAPVEEAPTAESAESLPDLLTAVKNLGSSTVEIAAASVGETSLVKAVRQMEEDGNGSDSTLEMVEADVLEATAKVVSEEAADTVSKEELKSAVASAVEDVAEAEVAEAPSIEEGMTEEMSAPAAAEEEEELEAAAFPPEEATTSAPAVGKVEEINTGDRASAPDAAPVEAVASTEASSEDVAEEVTPGKVSAEETASEAAPDDVAEEVKPGEASVEETAPDEVTPAEEATTTAEAAPENETSPDEMTPAAETPVEEGEDEASAEDAAKAVSTHSDAEAVLDTAQLATASTGADLEVLSAAEPESSSETPAHDTRHCHSAPSAGEDVAPPPALGEELVSEGKVYVSHEANEAVSLVLEQMEASVHGTSIHCSDQTFEAAEALLRMDSPSSLRGDRSPEAFLPPCVATPDFLHAAMRPDMITDTEVEISTEDCCEEEDEDIGILVEEPEPDLEPVRKRRAGRKPKIHHSAVSNDSPDLGIKKKPKEGKGSTTYLWEFLLDLLQDKNTCPRYIKWTQREKGIFKLVDSKAVSKLWGKHKNKPDMNYETMGRALRYYYQRGILAKVEGQRLVYQFKEMPKNIVIIDDEMTDMSAPDDLIGSDSGASYERVPPPSDMLLQAAELSSSMKPNILRAGNRANVVQVPVTTGSKTVAGSSVAMVTGVPRIVAVTAAPDGSQTQQSHAAVITNATGPRTVRVAMQVPLVMTTSLGQKISTVAVQQSAGSTGAAGHTTLLTNTSALSAAAGNTNSQQKVMIQTIPTMVPATAENGDKITVQLAKIITIPAHQLAQCQLQTSTGTNKPGVGASTMGISLLGSPLTVRALAPVSVTPGTQVMRLTVPTQQQTLVVPQSGGIGGRAGTVTVSTANQTLTAQPRILSGVFNGSELVIGAPACEEVAAEKLKAAGVQLQAVQVPAAVQQNQVNTKTIQSEAVDAEVVIKLQTPDVTIKTEEPEW</sequence>
<reference evidence="12 13" key="1">
    <citation type="submission" date="2019-06" db="EMBL/GenBank/DDBJ databases">
        <title>Draft genomes of female and male turbot (Scophthalmus maximus).</title>
        <authorList>
            <person name="Xu H."/>
            <person name="Xu X.-W."/>
            <person name="Shao C."/>
            <person name="Chen S."/>
        </authorList>
    </citation>
    <scope>NUCLEOTIDE SEQUENCE [LARGE SCALE GENOMIC DNA]</scope>
    <source>
        <strain evidence="12">Ysfricsl-2016a</strain>
        <tissue evidence="12">Blood</tissue>
    </source>
</reference>
<dbReference type="PANTHER" id="PTHR11849">
    <property type="entry name" value="ETS"/>
    <property type="match status" value="1"/>
</dbReference>
<dbReference type="SMART" id="SM00413">
    <property type="entry name" value="ETS"/>
    <property type="match status" value="1"/>
</dbReference>
<dbReference type="GO" id="GO:0030154">
    <property type="term" value="P:cell differentiation"/>
    <property type="evidence" value="ECO:0007669"/>
    <property type="project" value="TreeGrafter"/>
</dbReference>
<feature type="compositionally biased region" description="Low complexity" evidence="10">
    <location>
        <begin position="337"/>
        <end position="355"/>
    </location>
</feature>
<dbReference type="GO" id="GO:0000981">
    <property type="term" value="F:DNA-binding transcription factor activity, RNA polymerase II-specific"/>
    <property type="evidence" value="ECO:0007669"/>
    <property type="project" value="TreeGrafter"/>
</dbReference>
<feature type="region of interest" description="Disordered" evidence="10">
    <location>
        <begin position="112"/>
        <end position="169"/>
    </location>
</feature>
<protein>
    <recommendedName>
        <fullName evidence="11">ETS domain-containing protein</fullName>
    </recommendedName>
</protein>
<evidence type="ECO:0000313" key="12">
    <source>
        <dbReference type="EMBL" id="KAF0037929.1"/>
    </source>
</evidence>
<evidence type="ECO:0000313" key="13">
    <source>
        <dbReference type="Proteomes" id="UP000438429"/>
    </source>
</evidence>
<dbReference type="SUPFAM" id="SSF46785">
    <property type="entry name" value="Winged helix' DNA-binding domain"/>
    <property type="match status" value="1"/>
</dbReference>
<proteinExistence type="inferred from homology"/>
<feature type="compositionally biased region" description="Low complexity" evidence="10">
    <location>
        <begin position="452"/>
        <end position="471"/>
    </location>
</feature>
<evidence type="ECO:0000256" key="9">
    <source>
        <dbReference type="RuleBase" id="RU004019"/>
    </source>
</evidence>
<dbReference type="InterPro" id="IPR000418">
    <property type="entry name" value="Ets_dom"/>
</dbReference>
<name>A0A6A4SYX6_SCOMX</name>
<feature type="compositionally biased region" description="Basic residues" evidence="10">
    <location>
        <begin position="686"/>
        <end position="697"/>
    </location>
</feature>
<feature type="compositionally biased region" description="Low complexity" evidence="10">
    <location>
        <begin position="112"/>
        <end position="129"/>
    </location>
</feature>
<dbReference type="Pfam" id="PF00178">
    <property type="entry name" value="Ets"/>
    <property type="match status" value="1"/>
</dbReference>
<dbReference type="PROSITE" id="PS50061">
    <property type="entry name" value="ETS_DOMAIN_3"/>
    <property type="match status" value="1"/>
</dbReference>
<accession>A0A6A4SYX6</accession>
<dbReference type="InterPro" id="IPR036390">
    <property type="entry name" value="WH_DNA-bd_sf"/>
</dbReference>
<feature type="compositionally biased region" description="Low complexity" evidence="10">
    <location>
        <begin position="529"/>
        <end position="539"/>
    </location>
</feature>
<organism evidence="12 13">
    <name type="scientific">Scophthalmus maximus</name>
    <name type="common">Turbot</name>
    <name type="synonym">Psetta maxima</name>
    <dbReference type="NCBI Taxonomy" id="52904"/>
    <lineage>
        <taxon>Eukaryota</taxon>
        <taxon>Metazoa</taxon>
        <taxon>Chordata</taxon>
        <taxon>Craniata</taxon>
        <taxon>Vertebrata</taxon>
        <taxon>Euteleostomi</taxon>
        <taxon>Actinopterygii</taxon>
        <taxon>Neopterygii</taxon>
        <taxon>Teleostei</taxon>
        <taxon>Neoteleostei</taxon>
        <taxon>Acanthomorphata</taxon>
        <taxon>Carangaria</taxon>
        <taxon>Pleuronectiformes</taxon>
        <taxon>Pleuronectoidei</taxon>
        <taxon>Scophthalmidae</taxon>
        <taxon>Scophthalmus</taxon>
    </lineage>
</organism>
<evidence type="ECO:0000259" key="11">
    <source>
        <dbReference type="PROSITE" id="PS50061"/>
    </source>
</evidence>
<evidence type="ECO:0000256" key="2">
    <source>
        <dbReference type="ARBA" id="ARBA00005562"/>
    </source>
</evidence>
<feature type="region of interest" description="Disordered" evidence="10">
    <location>
        <begin position="181"/>
        <end position="244"/>
    </location>
</feature>
<dbReference type="GO" id="GO:0005634">
    <property type="term" value="C:nucleus"/>
    <property type="evidence" value="ECO:0007669"/>
    <property type="project" value="UniProtKB-SubCell"/>
</dbReference>
<dbReference type="PRINTS" id="PR00454">
    <property type="entry name" value="ETSDOMAIN"/>
</dbReference>
<dbReference type="InterPro" id="IPR036388">
    <property type="entry name" value="WH-like_DNA-bd_sf"/>
</dbReference>